<evidence type="ECO:0000256" key="1">
    <source>
        <dbReference type="SAM" id="MobiDB-lite"/>
    </source>
</evidence>
<feature type="signal peptide" evidence="2">
    <location>
        <begin position="1"/>
        <end position="28"/>
    </location>
</feature>
<organism evidence="3 4">
    <name type="scientific">Mycolicibacterium hodleri</name>
    <dbReference type="NCBI Taxonomy" id="49897"/>
    <lineage>
        <taxon>Bacteria</taxon>
        <taxon>Bacillati</taxon>
        <taxon>Actinomycetota</taxon>
        <taxon>Actinomycetes</taxon>
        <taxon>Mycobacteriales</taxon>
        <taxon>Mycobacteriaceae</taxon>
        <taxon>Mycolicibacterium</taxon>
    </lineage>
</organism>
<dbReference type="AlphaFoldDB" id="A0A502E274"/>
<protein>
    <recommendedName>
        <fullName evidence="5">DUF732 domain-containing protein</fullName>
    </recommendedName>
</protein>
<proteinExistence type="predicted"/>
<sequence>MKKLIVVGSGAIGALAVSALLGGGVASADDYAGQTYSDASSAASDSGQTVVVASRVGSTLSQDDCLVERSQTAPFASANDGVHVSDTVQFYLNCNGGVATATTPGASVASPEGRAAKAAADEEEAKAQAEAAAAQNEQDQLAMTGQTPGAPGA</sequence>
<keyword evidence="2" id="KW-0732">Signal</keyword>
<accession>A0A502E274</accession>
<keyword evidence="4" id="KW-1185">Reference proteome</keyword>
<evidence type="ECO:0008006" key="5">
    <source>
        <dbReference type="Google" id="ProtNLM"/>
    </source>
</evidence>
<evidence type="ECO:0000313" key="4">
    <source>
        <dbReference type="Proteomes" id="UP000320095"/>
    </source>
</evidence>
<gene>
    <name evidence="3" type="ORF">EAH80_21260</name>
</gene>
<name>A0A502E274_9MYCO</name>
<evidence type="ECO:0000256" key="2">
    <source>
        <dbReference type="SAM" id="SignalP"/>
    </source>
</evidence>
<feature type="region of interest" description="Disordered" evidence="1">
    <location>
        <begin position="102"/>
        <end position="153"/>
    </location>
</feature>
<dbReference type="Proteomes" id="UP000320095">
    <property type="component" value="Unassembled WGS sequence"/>
</dbReference>
<dbReference type="OrthoDB" id="4735156at2"/>
<evidence type="ECO:0000313" key="3">
    <source>
        <dbReference type="EMBL" id="TPG31898.1"/>
    </source>
</evidence>
<dbReference type="RefSeq" id="WP_140695298.1">
    <property type="nucleotide sequence ID" value="NZ_RCZG01000010.1"/>
</dbReference>
<dbReference type="EMBL" id="RCZG01000010">
    <property type="protein sequence ID" value="TPG31898.1"/>
    <property type="molecule type" value="Genomic_DNA"/>
</dbReference>
<reference evidence="3 4" key="1">
    <citation type="journal article" date="2019" name="Environ. Microbiol.">
        <title>Species interactions and distinct microbial communities in high Arctic permafrost affected cryosols are associated with the CH4 and CO2 gas fluxes.</title>
        <authorList>
            <person name="Altshuler I."/>
            <person name="Hamel J."/>
            <person name="Turney S."/>
            <person name="Magnuson E."/>
            <person name="Levesque R."/>
            <person name="Greer C."/>
            <person name="Whyte L.G."/>
        </authorList>
    </citation>
    <scope>NUCLEOTIDE SEQUENCE [LARGE SCALE GENOMIC DNA]</scope>
    <source>
        <strain evidence="3 4">S5.20</strain>
    </source>
</reference>
<feature type="chain" id="PRO_5021415782" description="DUF732 domain-containing protein" evidence="2">
    <location>
        <begin position="29"/>
        <end position="153"/>
    </location>
</feature>
<comment type="caution">
    <text evidence="3">The sequence shown here is derived from an EMBL/GenBank/DDBJ whole genome shotgun (WGS) entry which is preliminary data.</text>
</comment>
<feature type="compositionally biased region" description="Low complexity" evidence="1">
    <location>
        <begin position="128"/>
        <end position="140"/>
    </location>
</feature>